<dbReference type="EMBL" id="CAIX01000168">
    <property type="protein sequence ID" value="CCI47397.1"/>
    <property type="molecule type" value="Genomic_DNA"/>
</dbReference>
<dbReference type="AlphaFoldDB" id="A0A024GM61"/>
<evidence type="ECO:0000313" key="2">
    <source>
        <dbReference type="Proteomes" id="UP000053237"/>
    </source>
</evidence>
<proteinExistence type="predicted"/>
<name>A0A024GM61_9STRA</name>
<comment type="caution">
    <text evidence="1">The sequence shown here is derived from an EMBL/GenBank/DDBJ whole genome shotgun (WGS) entry which is preliminary data.</text>
</comment>
<dbReference type="Proteomes" id="UP000053237">
    <property type="component" value="Unassembled WGS sequence"/>
</dbReference>
<dbReference type="InParanoid" id="A0A024GM61"/>
<organism evidence="1 2">
    <name type="scientific">Albugo candida</name>
    <dbReference type="NCBI Taxonomy" id="65357"/>
    <lineage>
        <taxon>Eukaryota</taxon>
        <taxon>Sar</taxon>
        <taxon>Stramenopiles</taxon>
        <taxon>Oomycota</taxon>
        <taxon>Peronosporomycetes</taxon>
        <taxon>Albuginales</taxon>
        <taxon>Albuginaceae</taxon>
        <taxon>Albugo</taxon>
    </lineage>
</organism>
<gene>
    <name evidence="1" type="ORF">BN9_084040</name>
</gene>
<keyword evidence="2" id="KW-1185">Reference proteome</keyword>
<evidence type="ECO:0000313" key="1">
    <source>
        <dbReference type="EMBL" id="CCI47397.1"/>
    </source>
</evidence>
<reference evidence="1 2" key="1">
    <citation type="submission" date="2012-05" db="EMBL/GenBank/DDBJ databases">
        <title>Recombination and specialization in a pathogen metapopulation.</title>
        <authorList>
            <person name="Gardiner A."/>
            <person name="Kemen E."/>
            <person name="Schultz-Larsen T."/>
            <person name="MacLean D."/>
            <person name="Van Oosterhout C."/>
            <person name="Jones J.D.G."/>
        </authorList>
    </citation>
    <scope>NUCLEOTIDE SEQUENCE [LARGE SCALE GENOMIC DNA]</scope>
    <source>
        <strain evidence="1 2">Ac Nc2</strain>
    </source>
</reference>
<accession>A0A024GM61</accession>
<protein>
    <submittedName>
        <fullName evidence="1">Uncharacterized protein</fullName>
    </submittedName>
</protein>
<sequence>MWLHSVKCCRSKTSRTFHNNPKQLQTIPKYRVTHPQSLCDHHFSVSIISQSSYGTSQDRNLSILFCFDMRQNPSSFSTLLTISIKAFVTKYGDVFAFSIAFRTRLSIAYSRHHEQ</sequence>